<dbReference type="EMBL" id="PQSP01000001">
    <property type="protein sequence ID" value="RUS68363.1"/>
    <property type="molecule type" value="Genomic_DNA"/>
</dbReference>
<evidence type="ECO:0000313" key="1">
    <source>
        <dbReference type="EMBL" id="RUS68363.1"/>
    </source>
</evidence>
<reference evidence="1 2" key="1">
    <citation type="submission" date="2018-01" db="EMBL/GenBank/DDBJ databases">
        <title>Saezia sanguinis gen. nov., sp. nov., in the order Burkholderiales isolated from human blood.</title>
        <authorList>
            <person name="Medina-Pascual M.J."/>
            <person name="Valdezate S."/>
            <person name="Monzon S."/>
            <person name="Cuesta I."/>
            <person name="Carrasco G."/>
            <person name="Villalon P."/>
            <person name="Saez-Nieto J.A."/>
        </authorList>
    </citation>
    <scope>NUCLEOTIDE SEQUENCE [LARGE SCALE GENOMIC DNA]</scope>
    <source>
        <strain evidence="1 2">CNM695-12</strain>
    </source>
</reference>
<dbReference type="Proteomes" id="UP000286947">
    <property type="component" value="Unassembled WGS sequence"/>
</dbReference>
<dbReference type="AlphaFoldDB" id="A0A433SHZ6"/>
<accession>A0A433SHZ6</accession>
<protein>
    <submittedName>
        <fullName evidence="1">Uncharacterized protein</fullName>
    </submittedName>
</protein>
<proteinExistence type="predicted"/>
<gene>
    <name evidence="1" type="ORF">CUZ56_00854</name>
</gene>
<keyword evidence="2" id="KW-1185">Reference proteome</keyword>
<evidence type="ECO:0000313" key="2">
    <source>
        <dbReference type="Proteomes" id="UP000286947"/>
    </source>
</evidence>
<organism evidence="1 2">
    <name type="scientific">Saezia sanguinis</name>
    <dbReference type="NCBI Taxonomy" id="1965230"/>
    <lineage>
        <taxon>Bacteria</taxon>
        <taxon>Pseudomonadati</taxon>
        <taxon>Pseudomonadota</taxon>
        <taxon>Betaproteobacteria</taxon>
        <taxon>Burkholderiales</taxon>
        <taxon>Saeziaceae</taxon>
        <taxon>Saezia</taxon>
    </lineage>
</organism>
<name>A0A433SHZ6_9BURK</name>
<comment type="caution">
    <text evidence="1">The sequence shown here is derived from an EMBL/GenBank/DDBJ whole genome shotgun (WGS) entry which is preliminary data.</text>
</comment>
<sequence length="144" mass="16353">MRTNELFTISAYCKDGPQCIFTGDGELFIVIQITNNIKEGLEIPFEYVKTTGPFITLKDRETGEETPLRRNLADPQLMEKLILLAPGQSISFDWIIFDAELEQFRNQNHIDVLAEIHIVMPVRQAGSEEAVSFEGKTVLHLKSQ</sequence>